<sequence>MSHWPEQPNDIIIKWIKDHSPSLVVADFGCGDSQLARSVKNKVFSIDPVQCMCSSLNEKYNLNLSLNMERFCKHNYATSTPRARATVELEDSTGSITASIIGNPAETFLKCPAKDLMKQTSEEHMGSSSIIQAPTA</sequence>
<dbReference type="GO" id="GO:0008168">
    <property type="term" value="F:methyltransferase activity"/>
    <property type="evidence" value="ECO:0007669"/>
    <property type="project" value="UniProtKB-KW"/>
</dbReference>
<comment type="subcellular location">
    <subcellularLocation>
        <location evidence="1">Nucleus</location>
        <location evidence="1">Nucleolus</location>
    </subcellularLocation>
</comment>
<evidence type="ECO:0000313" key="3">
    <source>
        <dbReference type="Proteomes" id="UP000834106"/>
    </source>
</evidence>
<reference evidence="2" key="1">
    <citation type="submission" date="2023-05" db="EMBL/GenBank/DDBJ databases">
        <authorList>
            <person name="Huff M."/>
        </authorList>
    </citation>
    <scope>NUCLEOTIDE SEQUENCE</scope>
</reference>
<dbReference type="GO" id="GO:0032259">
    <property type="term" value="P:methylation"/>
    <property type="evidence" value="ECO:0007669"/>
    <property type="project" value="UniProtKB-KW"/>
</dbReference>
<dbReference type="GO" id="GO:0005730">
    <property type="term" value="C:nucleolus"/>
    <property type="evidence" value="ECO:0007669"/>
    <property type="project" value="UniProtKB-SubCell"/>
</dbReference>
<dbReference type="PANTHER" id="PTHR12787:SF0">
    <property type="entry name" value="RIBOSOMAL RNA-PROCESSING PROTEIN 8"/>
    <property type="match status" value="1"/>
</dbReference>
<name>A0AAD1ZFQ5_9LAMI</name>
<comment type="function">
    <text evidence="1">Probable methyltransferase required to silence rDNA.</text>
</comment>
<keyword evidence="1" id="KW-0808">Transferase</keyword>
<keyword evidence="3" id="KW-1185">Reference proteome</keyword>
<evidence type="ECO:0000313" key="2">
    <source>
        <dbReference type="EMBL" id="CAI9768755.1"/>
    </source>
</evidence>
<protein>
    <recommendedName>
        <fullName evidence="1">Ribosomal RNA-processing protein 8</fullName>
        <ecNumber evidence="1">2.1.1.-</ecNumber>
    </recommendedName>
</protein>
<dbReference type="Proteomes" id="UP000834106">
    <property type="component" value="Chromosome 9"/>
</dbReference>
<keyword evidence="1" id="KW-0489">Methyltransferase</keyword>
<organism evidence="2 3">
    <name type="scientific">Fraxinus pennsylvanica</name>
    <dbReference type="NCBI Taxonomy" id="56036"/>
    <lineage>
        <taxon>Eukaryota</taxon>
        <taxon>Viridiplantae</taxon>
        <taxon>Streptophyta</taxon>
        <taxon>Embryophyta</taxon>
        <taxon>Tracheophyta</taxon>
        <taxon>Spermatophyta</taxon>
        <taxon>Magnoliopsida</taxon>
        <taxon>eudicotyledons</taxon>
        <taxon>Gunneridae</taxon>
        <taxon>Pentapetalae</taxon>
        <taxon>asterids</taxon>
        <taxon>lamiids</taxon>
        <taxon>Lamiales</taxon>
        <taxon>Oleaceae</taxon>
        <taxon>Oleeae</taxon>
        <taxon>Fraxinus</taxon>
    </lineage>
</organism>
<dbReference type="InterPro" id="IPR029063">
    <property type="entry name" value="SAM-dependent_MTases_sf"/>
</dbReference>
<keyword evidence="1" id="KW-0949">S-adenosyl-L-methionine</keyword>
<dbReference type="InterPro" id="IPR007823">
    <property type="entry name" value="RRP8"/>
</dbReference>
<proteinExistence type="inferred from homology"/>
<accession>A0AAD1ZFQ5</accession>
<dbReference type="EC" id="2.1.1.-" evidence="1"/>
<evidence type="ECO:0000256" key="1">
    <source>
        <dbReference type="RuleBase" id="RU365074"/>
    </source>
</evidence>
<keyword evidence="1" id="KW-0698">rRNA processing</keyword>
<comment type="similarity">
    <text evidence="1">Belongs to the methyltransferase superfamily. RRP8 family.</text>
</comment>
<dbReference type="Pfam" id="PF05148">
    <property type="entry name" value="Methyltransf_8"/>
    <property type="match status" value="1"/>
</dbReference>
<dbReference type="Gene3D" id="3.40.50.150">
    <property type="entry name" value="Vaccinia Virus protein VP39"/>
    <property type="match status" value="1"/>
</dbReference>
<keyword evidence="1" id="KW-0539">Nucleus</keyword>
<dbReference type="AlphaFoldDB" id="A0AAD1ZFQ5"/>
<dbReference type="EMBL" id="OU503044">
    <property type="protein sequence ID" value="CAI9768755.1"/>
    <property type="molecule type" value="Genomic_DNA"/>
</dbReference>
<dbReference type="GO" id="GO:0006364">
    <property type="term" value="P:rRNA processing"/>
    <property type="evidence" value="ECO:0007669"/>
    <property type="project" value="UniProtKB-UniRule"/>
</dbReference>
<gene>
    <name evidence="2" type="ORF">FPE_LOCUS16185</name>
</gene>
<dbReference type="PANTHER" id="PTHR12787">
    <property type="entry name" value="RIBOSOMAL RNA-PROCESSING PROTEIN 8"/>
    <property type="match status" value="1"/>
</dbReference>